<sequence length="336" mass="38808">MDLFGDIDDISSESDGGNQPPIPGQPVDGRGVPQDQQEEEPISETKIEVEIPSIYSDLGNELYFVKLPRFLSIEPKPFDPQYYEDEFEDEKMLDEEDRTRIKLKVENTLRWRIRRDKEGNKIKESNTRIVKWSDGSLSLHLGNEVFDVYKAPLLGNYNHLFVREDTGLRGQAVFKSKLTFRPHSTDYATHKKMTLPLANRCSGIQKIRILPMAGRDPECQRIEMIKKEEERLRASAHQETMYLREKQNQQGPIPPCQDHSSDEREEEVEMPSETIPEGRAKVRRSHCTVSGSPVLWWALTTRPALTHLGQQYRDNSSTKAFYFVFVFVEPLSHTKA</sequence>
<name>A0A9W3F9D8_CAMBA</name>
<dbReference type="GO" id="GO:1990269">
    <property type="term" value="F:RNA polymerase II C-terminal domain phosphoserine binding"/>
    <property type="evidence" value="ECO:0007669"/>
    <property type="project" value="TreeGrafter"/>
</dbReference>
<dbReference type="InterPro" id="IPR007149">
    <property type="entry name" value="Leo1"/>
</dbReference>
<dbReference type="KEGG" id="cbai:105080520"/>
<evidence type="ECO:0000256" key="3">
    <source>
        <dbReference type="SAM" id="MobiDB-lite"/>
    </source>
</evidence>
<feature type="region of interest" description="Disordered" evidence="3">
    <location>
        <begin position="243"/>
        <end position="284"/>
    </location>
</feature>
<feature type="compositionally biased region" description="Acidic residues" evidence="3">
    <location>
        <begin position="1"/>
        <end position="12"/>
    </location>
</feature>
<proteinExistence type="inferred from homology"/>
<dbReference type="AlphaFoldDB" id="A0A9W3F9D8"/>
<dbReference type="GO" id="GO:0032968">
    <property type="term" value="P:positive regulation of transcription elongation by RNA polymerase II"/>
    <property type="evidence" value="ECO:0007669"/>
    <property type="project" value="TreeGrafter"/>
</dbReference>
<comment type="similarity">
    <text evidence="1">Belongs to the LEO1 family.</text>
</comment>
<dbReference type="PANTHER" id="PTHR23146:SF0">
    <property type="entry name" value="RNA POLYMERASE-ASSOCIATED PROTEIN LEO1"/>
    <property type="match status" value="1"/>
</dbReference>
<dbReference type="GO" id="GO:0006368">
    <property type="term" value="P:transcription elongation by RNA polymerase II"/>
    <property type="evidence" value="ECO:0007669"/>
    <property type="project" value="InterPro"/>
</dbReference>
<feature type="region of interest" description="Disordered" evidence="3">
    <location>
        <begin position="1"/>
        <end position="44"/>
    </location>
</feature>
<evidence type="ECO:0000256" key="2">
    <source>
        <dbReference type="ARBA" id="ARBA00019689"/>
    </source>
</evidence>
<reference evidence="4" key="1">
    <citation type="submission" date="2025-08" db="UniProtKB">
        <authorList>
            <consortium name="RefSeq"/>
        </authorList>
    </citation>
    <scope>IDENTIFICATION</scope>
    <source>
        <tissue evidence="4">Blood</tissue>
    </source>
</reference>
<gene>
    <name evidence="4" type="primary">LOC105080520</name>
</gene>
<dbReference type="PANTHER" id="PTHR23146">
    <property type="entry name" value="LEO1 PROTEIN"/>
    <property type="match status" value="1"/>
</dbReference>
<dbReference type="Pfam" id="PF04004">
    <property type="entry name" value="Leo1"/>
    <property type="match status" value="1"/>
</dbReference>
<dbReference type="RefSeq" id="XP_010967833.2">
    <property type="nucleotide sequence ID" value="XM_010969531.2"/>
</dbReference>
<evidence type="ECO:0000256" key="1">
    <source>
        <dbReference type="ARBA" id="ARBA00010903"/>
    </source>
</evidence>
<accession>A0A9W3F9D8</accession>
<evidence type="ECO:0000313" key="4">
    <source>
        <dbReference type="RefSeq" id="XP_010967833.2"/>
    </source>
</evidence>
<organism evidence="4">
    <name type="scientific">Camelus bactrianus</name>
    <name type="common">Bactrian camel</name>
    <dbReference type="NCBI Taxonomy" id="9837"/>
    <lineage>
        <taxon>Eukaryota</taxon>
        <taxon>Metazoa</taxon>
        <taxon>Chordata</taxon>
        <taxon>Craniata</taxon>
        <taxon>Vertebrata</taxon>
        <taxon>Euteleostomi</taxon>
        <taxon>Mammalia</taxon>
        <taxon>Eutheria</taxon>
        <taxon>Laurasiatheria</taxon>
        <taxon>Artiodactyla</taxon>
        <taxon>Tylopoda</taxon>
        <taxon>Camelidae</taxon>
        <taxon>Camelus</taxon>
    </lineage>
</organism>
<protein>
    <recommendedName>
        <fullName evidence="2">RNA polymerase-associated protein LEO1</fullName>
    </recommendedName>
</protein>
<dbReference type="GO" id="GO:0016593">
    <property type="term" value="C:Cdc73/Paf1 complex"/>
    <property type="evidence" value="ECO:0007669"/>
    <property type="project" value="InterPro"/>
</dbReference>